<comment type="caution">
    <text evidence="2">The sequence shown here is derived from an EMBL/GenBank/DDBJ whole genome shotgun (WGS) entry which is preliminary data.</text>
</comment>
<evidence type="ECO:0000313" key="2">
    <source>
        <dbReference type="EMBL" id="GLQ87162.1"/>
    </source>
</evidence>
<gene>
    <name evidence="2" type="ORF">GCM10007898_07280</name>
</gene>
<name>A0ABQ5X7F9_9GAMM</name>
<reference evidence="3" key="1">
    <citation type="journal article" date="2019" name="Int. J. Syst. Evol. Microbiol.">
        <title>The Global Catalogue of Microorganisms (GCM) 10K type strain sequencing project: providing services to taxonomists for standard genome sequencing and annotation.</title>
        <authorList>
            <consortium name="The Broad Institute Genomics Platform"/>
            <consortium name="The Broad Institute Genome Sequencing Center for Infectious Disease"/>
            <person name="Wu L."/>
            <person name="Ma J."/>
        </authorList>
    </citation>
    <scope>NUCLEOTIDE SEQUENCE [LARGE SCALE GENOMIC DNA]</scope>
    <source>
        <strain evidence="3">NBRC 111981</strain>
    </source>
</reference>
<protein>
    <submittedName>
        <fullName evidence="2">Uncharacterized protein</fullName>
    </submittedName>
</protein>
<sequence>MEGLRPYEIIIGPVTHFVAMTLPKDAFRRFQEELAALDKEIEQRAPTAKERKQTAKQAALSAMERAKEEFLALKARHNLTVADVVAFFPEEEGIAYLQSLIAQQAEAKPRRGRKPKDPTAG</sequence>
<feature type="coiled-coil region" evidence="1">
    <location>
        <begin position="49"/>
        <end position="76"/>
    </location>
</feature>
<dbReference type="EMBL" id="BSOA01000003">
    <property type="protein sequence ID" value="GLQ87162.1"/>
    <property type="molecule type" value="Genomic_DNA"/>
</dbReference>
<dbReference type="RefSeq" id="WP_345782678.1">
    <property type="nucleotide sequence ID" value="NZ_BSOA01000003.1"/>
</dbReference>
<organism evidence="2 3">
    <name type="scientific">Dyella flagellata</name>
    <dbReference type="NCBI Taxonomy" id="1867833"/>
    <lineage>
        <taxon>Bacteria</taxon>
        <taxon>Pseudomonadati</taxon>
        <taxon>Pseudomonadota</taxon>
        <taxon>Gammaproteobacteria</taxon>
        <taxon>Lysobacterales</taxon>
        <taxon>Rhodanobacteraceae</taxon>
        <taxon>Dyella</taxon>
    </lineage>
</organism>
<evidence type="ECO:0000256" key="1">
    <source>
        <dbReference type="SAM" id="Coils"/>
    </source>
</evidence>
<dbReference type="Proteomes" id="UP001156627">
    <property type="component" value="Unassembled WGS sequence"/>
</dbReference>
<keyword evidence="1" id="KW-0175">Coiled coil</keyword>
<keyword evidence="3" id="KW-1185">Reference proteome</keyword>
<accession>A0ABQ5X7F9</accession>
<evidence type="ECO:0000313" key="3">
    <source>
        <dbReference type="Proteomes" id="UP001156627"/>
    </source>
</evidence>
<proteinExistence type="predicted"/>